<feature type="transmembrane region" description="Helical" evidence="6">
    <location>
        <begin position="167"/>
        <end position="188"/>
    </location>
</feature>
<reference evidence="8 9" key="1">
    <citation type="journal article" date="2008" name="Nature">
        <title>The genome of the choanoflagellate Monosiga brevicollis and the origin of metazoans.</title>
        <authorList>
            <consortium name="JGI Sequencing"/>
            <person name="King N."/>
            <person name="Westbrook M.J."/>
            <person name="Young S.L."/>
            <person name="Kuo A."/>
            <person name="Abedin M."/>
            <person name="Chapman J."/>
            <person name="Fairclough S."/>
            <person name="Hellsten U."/>
            <person name="Isogai Y."/>
            <person name="Letunic I."/>
            <person name="Marr M."/>
            <person name="Pincus D."/>
            <person name="Putnam N."/>
            <person name="Rokas A."/>
            <person name="Wright K.J."/>
            <person name="Zuzow R."/>
            <person name="Dirks W."/>
            <person name="Good M."/>
            <person name="Goodstein D."/>
            <person name="Lemons D."/>
            <person name="Li W."/>
            <person name="Lyons J.B."/>
            <person name="Morris A."/>
            <person name="Nichols S."/>
            <person name="Richter D.J."/>
            <person name="Salamov A."/>
            <person name="Bork P."/>
            <person name="Lim W.A."/>
            <person name="Manning G."/>
            <person name="Miller W.T."/>
            <person name="McGinnis W."/>
            <person name="Shapiro H."/>
            <person name="Tjian R."/>
            <person name="Grigoriev I.V."/>
            <person name="Rokhsar D."/>
        </authorList>
    </citation>
    <scope>NUCLEOTIDE SEQUENCE [LARGE SCALE GENOMIC DNA]</scope>
    <source>
        <strain evidence="9">MX1 / ATCC 50154</strain>
    </source>
</reference>
<feature type="transmembrane region" description="Helical" evidence="6">
    <location>
        <begin position="89"/>
        <end position="110"/>
    </location>
</feature>
<feature type="region of interest" description="Disordered" evidence="5">
    <location>
        <begin position="260"/>
        <end position="313"/>
    </location>
</feature>
<dbReference type="PANTHER" id="PTHR12308">
    <property type="entry name" value="ANOCTAMIN"/>
    <property type="match status" value="1"/>
</dbReference>
<evidence type="ECO:0000256" key="6">
    <source>
        <dbReference type="SAM" id="Phobius"/>
    </source>
</evidence>
<evidence type="ECO:0000313" key="8">
    <source>
        <dbReference type="EMBL" id="EDQ84475.1"/>
    </source>
</evidence>
<comment type="subcellular location">
    <subcellularLocation>
        <location evidence="1">Membrane</location>
        <topology evidence="1">Multi-pass membrane protein</topology>
    </subcellularLocation>
</comment>
<evidence type="ECO:0000256" key="5">
    <source>
        <dbReference type="SAM" id="MobiDB-lite"/>
    </source>
</evidence>
<keyword evidence="3 6" id="KW-1133">Transmembrane helix</keyword>
<dbReference type="Pfam" id="PF04547">
    <property type="entry name" value="Anoctamin"/>
    <property type="match status" value="1"/>
</dbReference>
<evidence type="ECO:0000313" key="9">
    <source>
        <dbReference type="Proteomes" id="UP000001357"/>
    </source>
</evidence>
<dbReference type="PANTHER" id="PTHR12308:SF84">
    <property type="entry name" value="ANOCTAMIN"/>
    <property type="match status" value="1"/>
</dbReference>
<organism evidence="8 9">
    <name type="scientific">Monosiga brevicollis</name>
    <name type="common">Choanoflagellate</name>
    <dbReference type="NCBI Taxonomy" id="81824"/>
    <lineage>
        <taxon>Eukaryota</taxon>
        <taxon>Choanoflagellata</taxon>
        <taxon>Craspedida</taxon>
        <taxon>Salpingoecidae</taxon>
        <taxon>Monosiga</taxon>
    </lineage>
</organism>
<dbReference type="GeneID" id="5895939"/>
<keyword evidence="2 6" id="KW-0812">Transmembrane</keyword>
<feature type="compositionally biased region" description="Polar residues" evidence="5">
    <location>
        <begin position="260"/>
        <end position="278"/>
    </location>
</feature>
<feature type="domain" description="Anoctamin transmembrane" evidence="7">
    <location>
        <begin position="75"/>
        <end position="199"/>
    </location>
</feature>
<accession>A9VD65</accession>
<evidence type="ECO:0000256" key="1">
    <source>
        <dbReference type="ARBA" id="ARBA00004141"/>
    </source>
</evidence>
<dbReference type="AlphaFoldDB" id="A9VD65"/>
<keyword evidence="9" id="KW-1185">Reference proteome</keyword>
<dbReference type="Proteomes" id="UP000001357">
    <property type="component" value="Unassembled WGS sequence"/>
</dbReference>
<feature type="transmembrane region" description="Helical" evidence="6">
    <location>
        <begin position="12"/>
        <end position="38"/>
    </location>
</feature>
<dbReference type="eggNOG" id="KOG2514">
    <property type="taxonomic scope" value="Eukaryota"/>
</dbReference>
<protein>
    <recommendedName>
        <fullName evidence="7">Anoctamin transmembrane domain-containing protein</fullName>
    </recommendedName>
</protein>
<proteinExistence type="predicted"/>
<feature type="compositionally biased region" description="Polar residues" evidence="5">
    <location>
        <begin position="297"/>
        <end position="313"/>
    </location>
</feature>
<dbReference type="EMBL" id="CH991586">
    <property type="protein sequence ID" value="EDQ84475.1"/>
    <property type="molecule type" value="Genomic_DNA"/>
</dbReference>
<dbReference type="InParanoid" id="A9VD65"/>
<evidence type="ECO:0000259" key="7">
    <source>
        <dbReference type="Pfam" id="PF04547"/>
    </source>
</evidence>
<dbReference type="RefSeq" id="XP_001750662.1">
    <property type="nucleotide sequence ID" value="XM_001750610.1"/>
</dbReference>
<name>A9VD65_MONBE</name>
<evidence type="ECO:0000256" key="2">
    <source>
        <dbReference type="ARBA" id="ARBA00022692"/>
    </source>
</evidence>
<dbReference type="InterPro" id="IPR049452">
    <property type="entry name" value="Anoctamin_TM"/>
</dbReference>
<dbReference type="GO" id="GO:0016020">
    <property type="term" value="C:membrane"/>
    <property type="evidence" value="ECO:0007669"/>
    <property type="project" value="UniProtKB-SubCell"/>
</dbReference>
<keyword evidence="4 6" id="KW-0472">Membrane</keyword>
<evidence type="ECO:0000256" key="4">
    <source>
        <dbReference type="ARBA" id="ARBA00023136"/>
    </source>
</evidence>
<sequence length="313" mass="35138">MHLTPANFHLPHVALMCTALVVSSFSLAPLLALINNILEIRVDGKKMVRDLKTPLLLLSKGKRHSRLVLIMACQLTLFLRAPAERANTIGIWNNVIGFIATLSVITNDFVDRRVYASRNGGSMNGYILSIYSPSPLENSDSPNLEDCYYAGVYDENGERNTLYWEIWFAKAAFFIIFEHSVFLVKYIVQAAYHKVPRSMLLVCVLIGVRIAKKREAFLARAIMEGLEPDHYTKSCLLFICLAHSMFFVRQAQEHEVQDVEQNTEAAASKQEQFSTVDENSLAGDQADINSEPYYPSLGNSQSKGGPYYQESTA</sequence>
<gene>
    <name evidence="8" type="ORF">MONBRDRAFT_12740</name>
</gene>
<dbReference type="InterPro" id="IPR007632">
    <property type="entry name" value="Anoctamin"/>
</dbReference>
<evidence type="ECO:0000256" key="3">
    <source>
        <dbReference type="ARBA" id="ARBA00022989"/>
    </source>
</evidence>
<dbReference type="KEGG" id="mbr:MONBRDRAFT_12740"/>